<evidence type="ECO:0000256" key="1">
    <source>
        <dbReference type="ARBA" id="ARBA00004141"/>
    </source>
</evidence>
<gene>
    <name evidence="12" type="ordered locus">Arcve_0297</name>
</gene>
<dbReference type="Gene3D" id="3.30.70.2170">
    <property type="match status" value="1"/>
</dbReference>
<feature type="transmembrane region" description="Helical" evidence="10">
    <location>
        <begin position="449"/>
        <end position="474"/>
    </location>
</feature>
<keyword evidence="13" id="KW-1185">Reference proteome</keyword>
<evidence type="ECO:0000256" key="10">
    <source>
        <dbReference type="RuleBase" id="RU361189"/>
    </source>
</evidence>
<feature type="transmembrane region" description="Helical" evidence="10">
    <location>
        <begin position="601"/>
        <end position="618"/>
    </location>
</feature>
<dbReference type="PANTHER" id="PTHR11629:SF63">
    <property type="entry name" value="V-TYPE PROTON ATPASE SUBUNIT A"/>
    <property type="match status" value="1"/>
</dbReference>
<dbReference type="GeneID" id="10393391"/>
<dbReference type="NCBIfam" id="NF004430">
    <property type="entry name" value="PRK05771.2-4"/>
    <property type="match status" value="1"/>
</dbReference>
<dbReference type="OrthoDB" id="85892at2157"/>
<comment type="function">
    <text evidence="8">Component of the A-type ATP synthase that produces ATP from ADP in the presence of a proton gradient across the membrane.</text>
</comment>
<feature type="coiled-coil region" evidence="11">
    <location>
        <begin position="209"/>
        <end position="250"/>
    </location>
</feature>
<evidence type="ECO:0000256" key="9">
    <source>
        <dbReference type="ARBA" id="ARBA00068671"/>
    </source>
</evidence>
<sequence length="690" mass="78081">MLKPVKMVKVSVVGPKEYLATTSETLHRVHAVHIEDPAEEEYFKIGEPLEKASTVSRYLVLLRSYISHLKIDPDKVIPRRKYRASEIEAEIQNKLDYFQQEIGERIEKLRQLADRVKALDEELLAIEPLKALGIPPRLLKGYKSIRSFVGIVKEDPTEKIREVTSDFEVIIKPYGKEFIVAVFVRTEQGDDVFRVLQECGYKEVSVPDIEDYEARIKEIEAEKASIADEKKRIEAELEEIKRREVEYMLAMEEYLSIELDKAELPLRALVSKYAFMIVGYVPAKQYEKVKAEIESATNGRVIVELVEGEEEESEPPTLLANPAYVKDFEVLSTTYAIPKYNEIDPTAIMAVFFPLFFGMMLGDVGYGGLIALLALFLKTKFKTEGWQKLLNVALYSGIVSIFFGFIYGEIFGPLYVPGVGYSAHFLGGWAESVHFHPIFDRVEEMGVKVLLFLVLVVGMFKILWGFAMGFYNVYNEHGFVEAVLEKGCWFLGVLALALAILGFCYNLGVFADLYEFTLHHYGVGIGLPEHPPEDIPPLPIPGLVDGWQAGVNIYYMAALPLVIVWFILFLKAEIPKMGPFGIIMGVELLTWFGQIISYARLLAIGLSSVYIAFVINYLGLKIALPPGMALLPLALVIMLLGHFVNLILGILDPGLQSLRLHYVEFFTKFFEGGGRLFKPFGRRKRFIEDE</sequence>
<dbReference type="GO" id="GO:0033179">
    <property type="term" value="C:proton-transporting V-type ATPase, V0 domain"/>
    <property type="evidence" value="ECO:0007669"/>
    <property type="project" value="InterPro"/>
</dbReference>
<organism evidence="12 13">
    <name type="scientific">Archaeoglobus veneficus (strain DSM 11195 / SNP6)</name>
    <dbReference type="NCBI Taxonomy" id="693661"/>
    <lineage>
        <taxon>Archaea</taxon>
        <taxon>Methanobacteriati</taxon>
        <taxon>Methanobacteriota</taxon>
        <taxon>Archaeoglobi</taxon>
        <taxon>Archaeoglobales</taxon>
        <taxon>Archaeoglobaceae</taxon>
        <taxon>Archaeoglobus</taxon>
    </lineage>
</organism>
<keyword evidence="11" id="KW-0175">Coiled coil</keyword>
<feature type="transmembrane region" description="Helical" evidence="10">
    <location>
        <begin position="347"/>
        <end position="377"/>
    </location>
</feature>
<keyword evidence="4 10" id="KW-0812">Transmembrane</keyword>
<dbReference type="KEGG" id="ave:Arcve_0297"/>
<evidence type="ECO:0000313" key="13">
    <source>
        <dbReference type="Proteomes" id="UP000008136"/>
    </source>
</evidence>
<feature type="transmembrane region" description="Helical" evidence="10">
    <location>
        <begin position="389"/>
        <end position="407"/>
    </location>
</feature>
<comment type="similarity">
    <text evidence="2 10">Belongs to the V-ATPase 116 kDa subunit family.</text>
</comment>
<protein>
    <recommendedName>
        <fullName evidence="9 10">A-type ATP synthase subunit I</fullName>
    </recommendedName>
</protein>
<proteinExistence type="inferred from homology"/>
<evidence type="ECO:0000256" key="4">
    <source>
        <dbReference type="ARBA" id="ARBA00022692"/>
    </source>
</evidence>
<evidence type="ECO:0000313" key="12">
    <source>
        <dbReference type="EMBL" id="AEA46331.1"/>
    </source>
</evidence>
<dbReference type="Gene3D" id="1.20.1460.20">
    <property type="match status" value="1"/>
</dbReference>
<evidence type="ECO:0000256" key="2">
    <source>
        <dbReference type="ARBA" id="ARBA00009904"/>
    </source>
</evidence>
<evidence type="ECO:0000256" key="8">
    <source>
        <dbReference type="ARBA" id="ARBA00059506"/>
    </source>
</evidence>
<reference evidence="12 13" key="1">
    <citation type="submission" date="2011-03" db="EMBL/GenBank/DDBJ databases">
        <title>The complete genome of Archaeoglobus veneficus SNP6.</title>
        <authorList>
            <consortium name="US DOE Joint Genome Institute (JGI-PGF)"/>
            <person name="Lucas S."/>
            <person name="Copeland A."/>
            <person name="Lapidus A."/>
            <person name="Bruce D."/>
            <person name="Goodwin L."/>
            <person name="Pitluck S."/>
            <person name="Kyrpides N."/>
            <person name="Mavromatis K."/>
            <person name="Pagani I."/>
            <person name="Ivanova N."/>
            <person name="Mikhailova N."/>
            <person name="Lu M."/>
            <person name="Detter J.C."/>
            <person name="Tapia R."/>
            <person name="Han C."/>
            <person name="Land M."/>
            <person name="Hauser L."/>
            <person name="Markowitz V."/>
            <person name="Cheng J.-F."/>
            <person name="Hugenholtz P."/>
            <person name="Woyke T."/>
            <person name="Wu D."/>
            <person name="Spring S."/>
            <person name="Brambilla E."/>
            <person name="Klenk H.-P."/>
            <person name="Eisen J.A."/>
        </authorList>
    </citation>
    <scope>NUCLEOTIDE SEQUENCE [LARGE SCALE GENOMIC DNA]</scope>
    <source>
        <strain>SNP6</strain>
    </source>
</reference>
<evidence type="ECO:0000256" key="11">
    <source>
        <dbReference type="SAM" id="Coils"/>
    </source>
</evidence>
<dbReference type="Pfam" id="PF01496">
    <property type="entry name" value="V_ATPase_I"/>
    <property type="match status" value="1"/>
</dbReference>
<dbReference type="InterPro" id="IPR002490">
    <property type="entry name" value="V-ATPase_116kDa_su"/>
</dbReference>
<keyword evidence="5 10" id="KW-1133">Transmembrane helix</keyword>
<name>F2KP23_ARCVS</name>
<feature type="transmembrane region" description="Helical" evidence="10">
    <location>
        <begin position="486"/>
        <end position="508"/>
    </location>
</feature>
<dbReference type="RefSeq" id="WP_013683007.1">
    <property type="nucleotide sequence ID" value="NC_015320.1"/>
</dbReference>
<dbReference type="STRING" id="693661.Arcve_0297"/>
<dbReference type="GO" id="GO:0046961">
    <property type="term" value="F:proton-transporting ATPase activity, rotational mechanism"/>
    <property type="evidence" value="ECO:0007669"/>
    <property type="project" value="InterPro"/>
</dbReference>
<dbReference type="EMBL" id="CP002588">
    <property type="protein sequence ID" value="AEA46331.1"/>
    <property type="molecule type" value="Genomic_DNA"/>
</dbReference>
<keyword evidence="3 10" id="KW-0813">Transport</keyword>
<evidence type="ECO:0000256" key="6">
    <source>
        <dbReference type="ARBA" id="ARBA00023065"/>
    </source>
</evidence>
<dbReference type="GO" id="GO:0016471">
    <property type="term" value="C:vacuolar proton-transporting V-type ATPase complex"/>
    <property type="evidence" value="ECO:0007669"/>
    <property type="project" value="TreeGrafter"/>
</dbReference>
<evidence type="ECO:0000256" key="5">
    <source>
        <dbReference type="ARBA" id="ARBA00022989"/>
    </source>
</evidence>
<feature type="transmembrane region" description="Helical" evidence="10">
    <location>
        <begin position="630"/>
        <end position="651"/>
    </location>
</feature>
<keyword evidence="6 10" id="KW-0406">Ion transport</keyword>
<comment type="subcellular location">
    <subcellularLocation>
        <location evidence="1">Membrane</location>
        <topology evidence="1">Multi-pass membrane protein</topology>
    </subcellularLocation>
</comment>
<dbReference type="HOGENOM" id="CLU_025558_2_1_2"/>
<dbReference type="PANTHER" id="PTHR11629">
    <property type="entry name" value="VACUOLAR PROTON ATPASES"/>
    <property type="match status" value="1"/>
</dbReference>
<evidence type="ECO:0000256" key="3">
    <source>
        <dbReference type="ARBA" id="ARBA00022448"/>
    </source>
</evidence>
<dbReference type="Proteomes" id="UP000008136">
    <property type="component" value="Chromosome"/>
</dbReference>
<keyword evidence="7 10" id="KW-0472">Membrane</keyword>
<accession>F2KP23</accession>
<dbReference type="eggNOG" id="arCOG04138">
    <property type="taxonomic scope" value="Archaea"/>
</dbReference>
<dbReference type="AlphaFoldDB" id="F2KP23"/>
<dbReference type="GO" id="GO:0007035">
    <property type="term" value="P:vacuolar acidification"/>
    <property type="evidence" value="ECO:0007669"/>
    <property type="project" value="TreeGrafter"/>
</dbReference>
<dbReference type="Gene3D" id="3.30.70.2750">
    <property type="match status" value="1"/>
</dbReference>
<feature type="transmembrane region" description="Helical" evidence="10">
    <location>
        <begin position="553"/>
        <end position="570"/>
    </location>
</feature>
<evidence type="ECO:0000256" key="7">
    <source>
        <dbReference type="ARBA" id="ARBA00023136"/>
    </source>
</evidence>
<dbReference type="GO" id="GO:0051117">
    <property type="term" value="F:ATPase binding"/>
    <property type="evidence" value="ECO:0007669"/>
    <property type="project" value="TreeGrafter"/>
</dbReference>
<feature type="transmembrane region" description="Helical" evidence="10">
    <location>
        <begin position="577"/>
        <end position="595"/>
    </location>
</feature>